<keyword evidence="3" id="KW-0444">Lipid biosynthesis</keyword>
<comment type="similarity">
    <text evidence="2">Belongs to the diacylglycerol/lipid kinase family.</text>
</comment>
<organism evidence="14 15">
    <name type="scientific">Salinithrix halophila</name>
    <dbReference type="NCBI Taxonomy" id="1485204"/>
    <lineage>
        <taxon>Bacteria</taxon>
        <taxon>Bacillati</taxon>
        <taxon>Bacillota</taxon>
        <taxon>Bacilli</taxon>
        <taxon>Bacillales</taxon>
        <taxon>Thermoactinomycetaceae</taxon>
        <taxon>Salinithrix</taxon>
    </lineage>
</organism>
<evidence type="ECO:0000259" key="13">
    <source>
        <dbReference type="PROSITE" id="PS50146"/>
    </source>
</evidence>
<dbReference type="Proteomes" id="UP001595843">
    <property type="component" value="Unassembled WGS sequence"/>
</dbReference>
<keyword evidence="4" id="KW-0808">Transferase</keyword>
<evidence type="ECO:0000256" key="11">
    <source>
        <dbReference type="ARBA" id="ARBA00023209"/>
    </source>
</evidence>
<proteinExistence type="inferred from homology"/>
<evidence type="ECO:0000313" key="14">
    <source>
        <dbReference type="EMBL" id="MFC4077630.1"/>
    </source>
</evidence>
<evidence type="ECO:0000313" key="15">
    <source>
        <dbReference type="Proteomes" id="UP001595843"/>
    </source>
</evidence>
<accession>A0ABV8JGW5</accession>
<evidence type="ECO:0000256" key="4">
    <source>
        <dbReference type="ARBA" id="ARBA00022679"/>
    </source>
</evidence>
<keyword evidence="8" id="KW-0067">ATP-binding</keyword>
<dbReference type="InterPro" id="IPR050187">
    <property type="entry name" value="Lipid_Phosphate_FormReg"/>
</dbReference>
<keyword evidence="11" id="KW-0594">Phospholipid biosynthesis</keyword>
<dbReference type="PROSITE" id="PS50146">
    <property type="entry name" value="DAGK"/>
    <property type="match status" value="1"/>
</dbReference>
<evidence type="ECO:0000256" key="12">
    <source>
        <dbReference type="ARBA" id="ARBA00023264"/>
    </source>
</evidence>
<keyword evidence="10" id="KW-0443">Lipid metabolism</keyword>
<evidence type="ECO:0000256" key="3">
    <source>
        <dbReference type="ARBA" id="ARBA00022516"/>
    </source>
</evidence>
<keyword evidence="15" id="KW-1185">Reference proteome</keyword>
<dbReference type="InterPro" id="IPR017438">
    <property type="entry name" value="ATP-NAD_kinase_N"/>
</dbReference>
<evidence type="ECO:0000256" key="2">
    <source>
        <dbReference type="ARBA" id="ARBA00005983"/>
    </source>
</evidence>
<keyword evidence="12" id="KW-1208">Phospholipid metabolism</keyword>
<evidence type="ECO:0000256" key="8">
    <source>
        <dbReference type="ARBA" id="ARBA00022840"/>
    </source>
</evidence>
<keyword evidence="6" id="KW-0547">Nucleotide-binding</keyword>
<dbReference type="GO" id="GO:0016301">
    <property type="term" value="F:kinase activity"/>
    <property type="evidence" value="ECO:0007669"/>
    <property type="project" value="UniProtKB-KW"/>
</dbReference>
<dbReference type="PANTHER" id="PTHR12358">
    <property type="entry name" value="SPHINGOSINE KINASE"/>
    <property type="match status" value="1"/>
</dbReference>
<keyword evidence="7 14" id="KW-0418">Kinase</keyword>
<dbReference type="RefSeq" id="WP_380705438.1">
    <property type="nucleotide sequence ID" value="NZ_JBHSAP010000015.1"/>
</dbReference>
<name>A0ABV8JGW5_9BACL</name>
<dbReference type="SUPFAM" id="SSF111331">
    <property type="entry name" value="NAD kinase/diacylglycerol kinase-like"/>
    <property type="match status" value="1"/>
</dbReference>
<keyword evidence="9" id="KW-0460">Magnesium</keyword>
<evidence type="ECO:0000256" key="5">
    <source>
        <dbReference type="ARBA" id="ARBA00022723"/>
    </source>
</evidence>
<dbReference type="EMBL" id="JBHSAP010000015">
    <property type="protein sequence ID" value="MFC4077630.1"/>
    <property type="molecule type" value="Genomic_DNA"/>
</dbReference>
<dbReference type="PANTHER" id="PTHR12358:SF106">
    <property type="entry name" value="LIPID KINASE YEGS"/>
    <property type="match status" value="1"/>
</dbReference>
<dbReference type="InterPro" id="IPR005218">
    <property type="entry name" value="Diacylglycerol/lipid_kinase"/>
</dbReference>
<dbReference type="Pfam" id="PF00781">
    <property type="entry name" value="DAGK_cat"/>
    <property type="match status" value="1"/>
</dbReference>
<reference evidence="15" key="1">
    <citation type="journal article" date="2019" name="Int. J. Syst. Evol. Microbiol.">
        <title>The Global Catalogue of Microorganisms (GCM) 10K type strain sequencing project: providing services to taxonomists for standard genome sequencing and annotation.</title>
        <authorList>
            <consortium name="The Broad Institute Genomics Platform"/>
            <consortium name="The Broad Institute Genome Sequencing Center for Infectious Disease"/>
            <person name="Wu L."/>
            <person name="Ma J."/>
        </authorList>
    </citation>
    <scope>NUCLEOTIDE SEQUENCE [LARGE SCALE GENOMIC DNA]</scope>
    <source>
        <strain evidence="15">IBRC-M 10813</strain>
    </source>
</reference>
<dbReference type="Gene3D" id="3.40.50.10330">
    <property type="entry name" value="Probable inorganic polyphosphate/atp-NAD kinase, domain 1"/>
    <property type="match status" value="1"/>
</dbReference>
<comment type="cofactor">
    <cofactor evidence="1">
        <name>Mg(2+)</name>
        <dbReference type="ChEBI" id="CHEBI:18420"/>
    </cofactor>
</comment>
<protein>
    <submittedName>
        <fullName evidence="14">YegS/Rv2252/BmrU family lipid kinase</fullName>
    </submittedName>
</protein>
<feature type="domain" description="DAGKc" evidence="13">
    <location>
        <begin position="1"/>
        <end position="131"/>
    </location>
</feature>
<dbReference type="SMART" id="SM00046">
    <property type="entry name" value="DAGKc"/>
    <property type="match status" value="1"/>
</dbReference>
<sequence>MKRARIIYNRTAGREAVERQLPRILERLEAYGLETSCHSTRYPGDGTEAARQAVERGFEVVVAAGGDGTIHEVVNGLAPGERRPRLGILPCGTSNDLARALRLPKDLLDACDVIGQGVVCPMDVGRVQNRYFVNVAGAGSLTEVTYKAPSRLKSAIGQLAYYAKGLEKLGTLFRPFRVRLEASDRTIEEEILLLIVANSRSIGGFHKLAPSADVSDGRLDVLVIRRGGLPDLIQLVGLVLKGEHVKDDRVLYFQTQHLDVYSEEPMQLNLDGEWGGDLSGRVEVLAGHLEVFCPEARR</sequence>
<evidence type="ECO:0000256" key="1">
    <source>
        <dbReference type="ARBA" id="ARBA00001946"/>
    </source>
</evidence>
<evidence type="ECO:0000256" key="10">
    <source>
        <dbReference type="ARBA" id="ARBA00023098"/>
    </source>
</evidence>
<evidence type="ECO:0000256" key="6">
    <source>
        <dbReference type="ARBA" id="ARBA00022741"/>
    </source>
</evidence>
<dbReference type="InterPro" id="IPR016064">
    <property type="entry name" value="NAD/diacylglycerol_kinase_sf"/>
</dbReference>
<dbReference type="InterPro" id="IPR045540">
    <property type="entry name" value="YegS/DAGK_C"/>
</dbReference>
<evidence type="ECO:0000256" key="7">
    <source>
        <dbReference type="ARBA" id="ARBA00022777"/>
    </source>
</evidence>
<keyword evidence="5" id="KW-0479">Metal-binding</keyword>
<dbReference type="InterPro" id="IPR001206">
    <property type="entry name" value="Diacylglycerol_kinase_cat_dom"/>
</dbReference>
<dbReference type="Gene3D" id="2.60.200.40">
    <property type="match status" value="1"/>
</dbReference>
<dbReference type="NCBIfam" id="TIGR00147">
    <property type="entry name" value="YegS/Rv2252/BmrU family lipid kinase"/>
    <property type="match status" value="1"/>
</dbReference>
<dbReference type="Pfam" id="PF19279">
    <property type="entry name" value="YegS_C"/>
    <property type="match status" value="1"/>
</dbReference>
<gene>
    <name evidence="14" type="ORF">ACFOUO_12560</name>
</gene>
<evidence type="ECO:0000256" key="9">
    <source>
        <dbReference type="ARBA" id="ARBA00022842"/>
    </source>
</evidence>
<comment type="caution">
    <text evidence="14">The sequence shown here is derived from an EMBL/GenBank/DDBJ whole genome shotgun (WGS) entry which is preliminary data.</text>
</comment>